<reference evidence="1" key="2">
    <citation type="submission" date="2020-06" db="EMBL/GenBank/DDBJ databases">
        <authorList>
            <person name="Sheffer M."/>
        </authorList>
    </citation>
    <scope>NUCLEOTIDE SEQUENCE</scope>
</reference>
<name>A0A8T0G040_ARGBR</name>
<dbReference type="Proteomes" id="UP000807504">
    <property type="component" value="Unassembled WGS sequence"/>
</dbReference>
<gene>
    <name evidence="1" type="ORF">HNY73_001050</name>
</gene>
<sequence length="342" mass="39464">MDISSGIDSLVWGNISKSFDDTDLRLTRPGFGVIVLLKPDKAIQKLCKNFLLMKTRDTYLHITVFQVFLTFHRDYDPFSIPNNLLVILHDYINKSTKMDVEKINKSLETLHIDATENWLLFGRDYPSHLVIKVECRQVSNVLQQFKESVNRIGYEWLTEFAKELEKRKFKSNLVQTEIGSKLSSNGWDLYIGYTANPDYKTHVTLGILKTTDEKLNAAILEIHKNEGRIISANFLPEEGNGDNDNIMKSWGGIVESFRIQELKKLSETTVNEYPTLRVQVKNAKIGATVELSKSLIDEWGDFIMKSLSKQLKHDKQTQFKVLKIHMSIINMARMQNFEQIKD</sequence>
<proteinExistence type="predicted"/>
<dbReference type="EMBL" id="JABXBU010000001">
    <property type="protein sequence ID" value="KAF8796704.1"/>
    <property type="molecule type" value="Genomic_DNA"/>
</dbReference>
<accession>A0A8T0G040</accession>
<evidence type="ECO:0000313" key="1">
    <source>
        <dbReference type="EMBL" id="KAF8796704.1"/>
    </source>
</evidence>
<organism evidence="1 2">
    <name type="scientific">Argiope bruennichi</name>
    <name type="common">Wasp spider</name>
    <name type="synonym">Aranea bruennichi</name>
    <dbReference type="NCBI Taxonomy" id="94029"/>
    <lineage>
        <taxon>Eukaryota</taxon>
        <taxon>Metazoa</taxon>
        <taxon>Ecdysozoa</taxon>
        <taxon>Arthropoda</taxon>
        <taxon>Chelicerata</taxon>
        <taxon>Arachnida</taxon>
        <taxon>Araneae</taxon>
        <taxon>Araneomorphae</taxon>
        <taxon>Entelegynae</taxon>
        <taxon>Araneoidea</taxon>
        <taxon>Araneidae</taxon>
        <taxon>Argiope</taxon>
    </lineage>
</organism>
<reference evidence="1" key="1">
    <citation type="journal article" date="2020" name="bioRxiv">
        <title>Chromosome-level reference genome of the European wasp spider Argiope bruennichi: a resource for studies on range expansion and evolutionary adaptation.</title>
        <authorList>
            <person name="Sheffer M.M."/>
            <person name="Hoppe A."/>
            <person name="Krehenwinkel H."/>
            <person name="Uhl G."/>
            <person name="Kuss A.W."/>
            <person name="Jensen L."/>
            <person name="Jensen C."/>
            <person name="Gillespie R.G."/>
            <person name="Hoff K.J."/>
            <person name="Prost S."/>
        </authorList>
    </citation>
    <scope>NUCLEOTIDE SEQUENCE</scope>
</reference>
<protein>
    <submittedName>
        <fullName evidence="1">Uncharacterized protein</fullName>
    </submittedName>
</protein>
<comment type="caution">
    <text evidence="1">The sequence shown here is derived from an EMBL/GenBank/DDBJ whole genome shotgun (WGS) entry which is preliminary data.</text>
</comment>
<evidence type="ECO:0000313" key="2">
    <source>
        <dbReference type="Proteomes" id="UP000807504"/>
    </source>
</evidence>
<keyword evidence="2" id="KW-1185">Reference proteome</keyword>
<dbReference type="AlphaFoldDB" id="A0A8T0G040"/>